<reference evidence="14" key="1">
    <citation type="submission" date="2010-08" db="EMBL/GenBank/DDBJ databases">
        <title>Genome sequence of Parvularcula bermudensis HTCC2503.</title>
        <authorList>
            <person name="Kang D.-M."/>
            <person name="Oh H.-M."/>
            <person name="Cho J.-C."/>
        </authorList>
    </citation>
    <scope>NUCLEOTIDE SEQUENCE [LARGE SCALE GENOMIC DNA]</scope>
    <source>
        <strain evidence="14">ATCC BAA-594 / HTCC2503 / KCTC 12087</strain>
    </source>
</reference>
<evidence type="ECO:0000256" key="9">
    <source>
        <dbReference type="RuleBase" id="RU003357"/>
    </source>
</evidence>
<dbReference type="eggNOG" id="COG4771">
    <property type="taxonomic scope" value="Bacteria"/>
</dbReference>
<gene>
    <name evidence="13" type="ordered locus">PB2503_07002</name>
</gene>
<feature type="domain" description="TonB-dependent receptor-like beta-barrel" evidence="11">
    <location>
        <begin position="446"/>
        <end position="897"/>
    </location>
</feature>
<dbReference type="Gene3D" id="2.40.170.20">
    <property type="entry name" value="TonB-dependent receptor, beta-barrel domain"/>
    <property type="match status" value="1"/>
</dbReference>
<dbReference type="PANTHER" id="PTHR40980:SF4">
    <property type="entry name" value="TONB-DEPENDENT RECEPTOR-LIKE BETA-BARREL DOMAIN-CONTAINING PROTEIN"/>
    <property type="match status" value="1"/>
</dbReference>
<dbReference type="KEGG" id="pbr:PB2503_07002"/>
<evidence type="ECO:0000256" key="2">
    <source>
        <dbReference type="ARBA" id="ARBA00022448"/>
    </source>
</evidence>
<dbReference type="AlphaFoldDB" id="E0TE91"/>
<dbReference type="Gene3D" id="2.60.40.1120">
    <property type="entry name" value="Carboxypeptidase-like, regulatory domain"/>
    <property type="match status" value="1"/>
</dbReference>
<keyword evidence="5 9" id="KW-0798">TonB box</keyword>
<name>E0TE91_PARBH</name>
<keyword evidence="4 8" id="KW-0812">Transmembrane</keyword>
<evidence type="ECO:0000256" key="4">
    <source>
        <dbReference type="ARBA" id="ARBA00022692"/>
    </source>
</evidence>
<dbReference type="PROSITE" id="PS52016">
    <property type="entry name" value="TONB_DEPENDENT_REC_3"/>
    <property type="match status" value="1"/>
</dbReference>
<dbReference type="RefSeq" id="WP_013300440.1">
    <property type="nucleotide sequence ID" value="NC_014414.1"/>
</dbReference>
<protein>
    <submittedName>
        <fullName evidence="13">TonB-dependent receptor</fullName>
    </submittedName>
</protein>
<accession>E0TE91</accession>
<evidence type="ECO:0000256" key="6">
    <source>
        <dbReference type="ARBA" id="ARBA00023136"/>
    </source>
</evidence>
<evidence type="ECO:0000256" key="10">
    <source>
        <dbReference type="SAM" id="SignalP"/>
    </source>
</evidence>
<dbReference type="Gene3D" id="2.170.130.10">
    <property type="entry name" value="TonB-dependent receptor, plug domain"/>
    <property type="match status" value="1"/>
</dbReference>
<dbReference type="SUPFAM" id="SSF49464">
    <property type="entry name" value="Carboxypeptidase regulatory domain-like"/>
    <property type="match status" value="1"/>
</dbReference>
<evidence type="ECO:0000259" key="12">
    <source>
        <dbReference type="Pfam" id="PF07715"/>
    </source>
</evidence>
<feature type="domain" description="TonB-dependent receptor plug" evidence="12">
    <location>
        <begin position="126"/>
        <end position="227"/>
    </location>
</feature>
<dbReference type="NCBIfam" id="TIGR01782">
    <property type="entry name" value="TonB-Xanth-Caul"/>
    <property type="match status" value="1"/>
</dbReference>
<dbReference type="eggNOG" id="COG1629">
    <property type="taxonomic scope" value="Bacteria"/>
</dbReference>
<comment type="subcellular location">
    <subcellularLocation>
        <location evidence="1 8">Cell outer membrane</location>
        <topology evidence="1 8">Multi-pass membrane protein</topology>
    </subcellularLocation>
</comment>
<evidence type="ECO:0000256" key="8">
    <source>
        <dbReference type="PROSITE-ProRule" id="PRU01360"/>
    </source>
</evidence>
<dbReference type="Pfam" id="PF07715">
    <property type="entry name" value="Plug"/>
    <property type="match status" value="1"/>
</dbReference>
<reference evidence="13 14" key="2">
    <citation type="journal article" date="2011" name="J. Bacteriol.">
        <title>Complete genome sequence of strain HTCC2503T of Parvularcula bermudensis, the type species of the order "Parvularculales" in the class Alphaproteobacteria.</title>
        <authorList>
            <person name="Oh H.M."/>
            <person name="Kang I."/>
            <person name="Vergin K.L."/>
            <person name="Kang D."/>
            <person name="Rhee K.H."/>
            <person name="Giovannoni S.J."/>
            <person name="Cho J.C."/>
        </authorList>
    </citation>
    <scope>NUCLEOTIDE SEQUENCE [LARGE SCALE GENOMIC DNA]</scope>
    <source>
        <strain evidence="14">ATCC BAA-594 / HTCC2503 / KCTC 12087</strain>
    </source>
</reference>
<dbReference type="GO" id="GO:0009279">
    <property type="term" value="C:cell outer membrane"/>
    <property type="evidence" value="ECO:0007669"/>
    <property type="project" value="UniProtKB-SubCell"/>
</dbReference>
<keyword evidence="7 8" id="KW-0998">Cell outer membrane</keyword>
<dbReference type="InterPro" id="IPR036942">
    <property type="entry name" value="Beta-barrel_TonB_sf"/>
</dbReference>
<dbReference type="Pfam" id="PF13620">
    <property type="entry name" value="CarboxypepD_reg"/>
    <property type="match status" value="1"/>
</dbReference>
<dbReference type="SUPFAM" id="SSF56935">
    <property type="entry name" value="Porins"/>
    <property type="match status" value="1"/>
</dbReference>
<evidence type="ECO:0000256" key="5">
    <source>
        <dbReference type="ARBA" id="ARBA00023077"/>
    </source>
</evidence>
<proteinExistence type="inferred from homology"/>
<dbReference type="OrthoDB" id="5476657at2"/>
<keyword evidence="13" id="KW-0675">Receptor</keyword>
<dbReference type="STRING" id="314260.PB2503_07002"/>
<comment type="similarity">
    <text evidence="8 9">Belongs to the TonB-dependent receptor family.</text>
</comment>
<dbReference type="EMBL" id="CP002156">
    <property type="protein sequence ID" value="ADM09466.1"/>
    <property type="molecule type" value="Genomic_DNA"/>
</dbReference>
<keyword evidence="10" id="KW-0732">Signal</keyword>
<dbReference type="InterPro" id="IPR008969">
    <property type="entry name" value="CarboxyPept-like_regulatory"/>
</dbReference>
<keyword evidence="3 8" id="KW-1134">Transmembrane beta strand</keyword>
<dbReference type="PANTHER" id="PTHR40980">
    <property type="entry name" value="PLUG DOMAIN-CONTAINING PROTEIN"/>
    <property type="match status" value="1"/>
</dbReference>
<feature type="chain" id="PRO_5003140604" evidence="10">
    <location>
        <begin position="22"/>
        <end position="929"/>
    </location>
</feature>
<dbReference type="Pfam" id="PF00593">
    <property type="entry name" value="TonB_dep_Rec_b-barrel"/>
    <property type="match status" value="1"/>
</dbReference>
<evidence type="ECO:0000313" key="14">
    <source>
        <dbReference type="Proteomes" id="UP000001302"/>
    </source>
</evidence>
<sequence length="929" mass="101717">MKHSISLLCATSALCWTAAVAAEIDGRVTNSDGDVALRGAQVTLVDTGRTVTTDRDGGFRFAGLAAGEYTLEISYVGTPTQTVTVTLDDAADTAMPRIALADGEDIFIVEGQIGQLNAALSQQKAADGIKTVLSADAIASLPDENVAEAARRALGVSVANDQGEGRFITVRGISSQLNSTSVNGVRLTSPEAGDRRIGLDVVDADILKNIVINKSLLPDMDGDAIGGSIELETISGLDRDSRFTKLKLGYIYSEFSEEFGPKVSGTYTDRFADGRLGVALSGSFQNREFATENKEVDGEWVTDEALPYPEEQLELRNYDVERERLSLAANFDFMATEDLKLYVHSLFNDFSDQEYRSRVEVDVEDADFAFDTDAGIVTASDASDTLRIDRDIKDRLEEQQIWSVVTGFEKTKDVWTIDGSVAFTHAEEAEPNRLDTNFRRDFEGEGVSIGIDVNDPVKPRLVNIPGGYLDASQFEFDAIELTNGETEDEELALTFNVQRDVEFGRFPGFVKVGAKSRMRDKSYDLDFDVYEAGDDLALTLADVATTVDYPLDVFGPAPSVGAVRDFFFTNVGNEDLLEFAEDDSIIESAVSSYDSEEDILAGYLMGQIDIDNVRITGGVRVEQTDFSVTGNVVDEEDTGTIVQTKTDNDYTDVLPSVALRWAVSDDFIVRASYFESIIRPNFGQATPAGVINEDLELEVGNPDLERTEAANFDLLFEYYPSASSVLQAGLFYKDLENLITGTTSNVDGVFNGLAYDEISTFQNIDDAEVIGIEVGYQQALTFLPAPWDGFLVAANWTYTDSEATIRVDEDGDDVFEEIIKIAVPGQSDHIVNAIVGYDKGRWDLRAALSYKGENIDDVDIDGSAGDGRIIPEQTFLDLSAKYEVTDRLKVYGELDNVLDTEFQVTQNGGLLSQFEEYGLRAQGGIIFKF</sequence>
<keyword evidence="14" id="KW-1185">Reference proteome</keyword>
<feature type="signal peptide" evidence="10">
    <location>
        <begin position="1"/>
        <end position="21"/>
    </location>
</feature>
<dbReference type="Proteomes" id="UP000001302">
    <property type="component" value="Chromosome"/>
</dbReference>
<evidence type="ECO:0000259" key="11">
    <source>
        <dbReference type="Pfam" id="PF00593"/>
    </source>
</evidence>
<organism evidence="13 14">
    <name type="scientific">Parvularcula bermudensis (strain ATCC BAA-594 / HTCC2503 / KCTC 12087)</name>
    <dbReference type="NCBI Taxonomy" id="314260"/>
    <lineage>
        <taxon>Bacteria</taxon>
        <taxon>Pseudomonadati</taxon>
        <taxon>Pseudomonadota</taxon>
        <taxon>Alphaproteobacteria</taxon>
        <taxon>Parvularculales</taxon>
        <taxon>Parvularculaceae</taxon>
        <taxon>Parvularcula</taxon>
    </lineage>
</organism>
<dbReference type="InterPro" id="IPR000531">
    <property type="entry name" value="Beta-barrel_TonB"/>
</dbReference>
<dbReference type="InterPro" id="IPR039426">
    <property type="entry name" value="TonB-dep_rcpt-like"/>
</dbReference>
<dbReference type="InterPro" id="IPR010104">
    <property type="entry name" value="TonB_rcpt_bac"/>
</dbReference>
<dbReference type="InterPro" id="IPR012910">
    <property type="entry name" value="Plug_dom"/>
</dbReference>
<evidence type="ECO:0000256" key="7">
    <source>
        <dbReference type="ARBA" id="ARBA00023237"/>
    </source>
</evidence>
<evidence type="ECO:0000313" key="13">
    <source>
        <dbReference type="EMBL" id="ADM09466.1"/>
    </source>
</evidence>
<keyword evidence="6 8" id="KW-0472">Membrane</keyword>
<evidence type="ECO:0000256" key="3">
    <source>
        <dbReference type="ARBA" id="ARBA00022452"/>
    </source>
</evidence>
<keyword evidence="2 8" id="KW-0813">Transport</keyword>
<dbReference type="InterPro" id="IPR037066">
    <property type="entry name" value="Plug_dom_sf"/>
</dbReference>
<dbReference type="HOGENOM" id="CLU_006935_1_2_5"/>
<evidence type="ECO:0000256" key="1">
    <source>
        <dbReference type="ARBA" id="ARBA00004571"/>
    </source>
</evidence>